<feature type="transmembrane region" description="Helical" evidence="14">
    <location>
        <begin position="53"/>
        <end position="74"/>
    </location>
</feature>
<evidence type="ECO:0000256" key="6">
    <source>
        <dbReference type="ARBA" id="ARBA00022692"/>
    </source>
</evidence>
<comment type="pathway">
    <text evidence="2 14">Lipid metabolism; fatty acid biosynthesis.</text>
</comment>
<comment type="subcellular location">
    <subcellularLocation>
        <location evidence="14">Endoplasmic reticulum membrane</location>
        <topology evidence="14">Multi-pass membrane protein</topology>
    </subcellularLocation>
    <subcellularLocation>
        <location evidence="1">Membrane</location>
        <topology evidence="1">Multi-pass membrane protein</topology>
    </subcellularLocation>
</comment>
<dbReference type="GO" id="GO:0030148">
    <property type="term" value="P:sphingolipid biosynthetic process"/>
    <property type="evidence" value="ECO:0007669"/>
    <property type="project" value="TreeGrafter"/>
</dbReference>
<dbReference type="AlphaFoldDB" id="A0A7I8VUG4"/>
<feature type="transmembrane region" description="Helical" evidence="14">
    <location>
        <begin position="189"/>
        <end position="210"/>
    </location>
</feature>
<evidence type="ECO:0000256" key="12">
    <source>
        <dbReference type="ARBA" id="ARBA00023239"/>
    </source>
</evidence>
<comment type="caution">
    <text evidence="15">The sequence shown here is derived from an EMBL/GenBank/DDBJ whole genome shotgun (WGS) entry which is preliminary data.</text>
</comment>
<comment type="catalytic activity">
    <reaction evidence="13 14">
        <text>a very-long-chain (3R)-3-hydroxyacyl-CoA = a very-long-chain (2E)-enoyl-CoA + H2O</text>
        <dbReference type="Rhea" id="RHEA:45812"/>
        <dbReference type="ChEBI" id="CHEBI:15377"/>
        <dbReference type="ChEBI" id="CHEBI:83728"/>
        <dbReference type="ChEBI" id="CHEBI:85440"/>
        <dbReference type="EC" id="4.2.1.134"/>
    </reaction>
</comment>
<feature type="transmembrane region" description="Helical" evidence="14">
    <location>
        <begin position="143"/>
        <end position="168"/>
    </location>
</feature>
<keyword evidence="6 14" id="KW-0812">Transmembrane</keyword>
<keyword evidence="12 14" id="KW-0456">Lyase</keyword>
<dbReference type="PANTHER" id="PTHR11035:SF3">
    <property type="entry name" value="VERY-LONG-CHAIN (3R)-3-HYDROXYACYL-COA DEHYDRATASE"/>
    <property type="match status" value="1"/>
</dbReference>
<keyword evidence="9 14" id="KW-0443">Lipid metabolism</keyword>
<dbReference type="OrthoDB" id="46988at2759"/>
<keyword evidence="7 14" id="KW-0276">Fatty acid metabolism</keyword>
<feature type="transmembrane region" description="Helical" evidence="14">
    <location>
        <begin position="20"/>
        <end position="41"/>
    </location>
</feature>
<evidence type="ECO:0000313" key="16">
    <source>
        <dbReference type="Proteomes" id="UP000549394"/>
    </source>
</evidence>
<evidence type="ECO:0000256" key="8">
    <source>
        <dbReference type="ARBA" id="ARBA00022989"/>
    </source>
</evidence>
<keyword evidence="10 14" id="KW-0472">Membrane</keyword>
<keyword evidence="5 14" id="KW-0444">Lipid biosynthesis</keyword>
<reference evidence="15 16" key="1">
    <citation type="submission" date="2020-08" db="EMBL/GenBank/DDBJ databases">
        <authorList>
            <person name="Hejnol A."/>
        </authorList>
    </citation>
    <scope>NUCLEOTIDE SEQUENCE [LARGE SCALE GENOMIC DNA]</scope>
</reference>
<evidence type="ECO:0000256" key="10">
    <source>
        <dbReference type="ARBA" id="ARBA00023136"/>
    </source>
</evidence>
<dbReference type="Proteomes" id="UP000549394">
    <property type="component" value="Unassembled WGS sequence"/>
</dbReference>
<dbReference type="Pfam" id="PF04387">
    <property type="entry name" value="PTPLA"/>
    <property type="match status" value="1"/>
</dbReference>
<proteinExistence type="inferred from homology"/>
<evidence type="ECO:0000256" key="3">
    <source>
        <dbReference type="ARBA" id="ARBA00007811"/>
    </source>
</evidence>
<dbReference type="InterPro" id="IPR007482">
    <property type="entry name" value="Tyr_Pase-like_PTPLA"/>
</dbReference>
<evidence type="ECO:0000256" key="14">
    <source>
        <dbReference type="RuleBase" id="RU363109"/>
    </source>
</evidence>
<feature type="transmembrane region" description="Helical" evidence="14">
    <location>
        <begin position="80"/>
        <end position="100"/>
    </location>
</feature>
<evidence type="ECO:0000256" key="5">
    <source>
        <dbReference type="ARBA" id="ARBA00022516"/>
    </source>
</evidence>
<keyword evidence="8 14" id="KW-1133">Transmembrane helix</keyword>
<evidence type="ECO:0000256" key="2">
    <source>
        <dbReference type="ARBA" id="ARBA00005194"/>
    </source>
</evidence>
<comment type="similarity">
    <text evidence="3 14">Belongs to the very long-chain fatty acids dehydratase HACD family.</text>
</comment>
<dbReference type="UniPathway" id="UPA00094"/>
<evidence type="ECO:0000313" key="15">
    <source>
        <dbReference type="EMBL" id="CAD5119350.1"/>
    </source>
</evidence>
<gene>
    <name evidence="15" type="ORF">DGYR_LOCUS7605</name>
</gene>
<dbReference type="EC" id="4.2.1.134" evidence="4 14"/>
<organism evidence="15 16">
    <name type="scientific">Dimorphilus gyrociliatus</name>
    <dbReference type="NCBI Taxonomy" id="2664684"/>
    <lineage>
        <taxon>Eukaryota</taxon>
        <taxon>Metazoa</taxon>
        <taxon>Spiralia</taxon>
        <taxon>Lophotrochozoa</taxon>
        <taxon>Annelida</taxon>
        <taxon>Polychaeta</taxon>
        <taxon>Polychaeta incertae sedis</taxon>
        <taxon>Dinophilidae</taxon>
        <taxon>Dimorphilus</taxon>
    </lineage>
</organism>
<evidence type="ECO:0000256" key="1">
    <source>
        <dbReference type="ARBA" id="ARBA00004141"/>
    </source>
</evidence>
<dbReference type="EMBL" id="CAJFCJ010000010">
    <property type="protein sequence ID" value="CAD5119350.1"/>
    <property type="molecule type" value="Genomic_DNA"/>
</dbReference>
<comment type="function">
    <text evidence="14">Catalyzes the third of the four reactions of the long-chain fatty acids elongation cycle. This endoplasmic reticulum-bound enzymatic process, allows the addition of two carbons to the chain of long- and very long-chain fatty acids/VLCFAs per cycle. This enzyme catalyzes the dehydration of the 3-hydroxyacyl-CoA intermediate into trans-2,3-enoyl-CoA, within each cycle of fatty acid elongation. Thereby, it participates to the production of VLCFAs of different chain lengths that are involved in multiple biological processes as precursors of membrane lipids and lipid mediators.</text>
</comment>
<dbReference type="GO" id="GO:0030497">
    <property type="term" value="P:fatty acid elongation"/>
    <property type="evidence" value="ECO:0007669"/>
    <property type="project" value="TreeGrafter"/>
</dbReference>
<dbReference type="GO" id="GO:0102158">
    <property type="term" value="F:very-long-chain (3R)-3-hydroxyacyl-CoA dehydratase activity"/>
    <property type="evidence" value="ECO:0007669"/>
    <property type="project" value="UniProtKB-EC"/>
</dbReference>
<protein>
    <recommendedName>
        <fullName evidence="4 14">Very-long-chain (3R)-3-hydroxyacyl-CoA dehydratase</fullName>
        <ecNumber evidence="4 14">4.2.1.134</ecNumber>
    </recommendedName>
</protein>
<name>A0A7I8VUG4_9ANNE</name>
<sequence>MATEKSQKTPPNQEAASISTLYLVVYNVVQFFGWFMIFYGLINAGSTKSVFKICSTLLYIFQTAAILEVVHAALGLVKSNVFLTFFQVLSRVFVVWGISYSVPETRATNGTTMYLAAWSITEIVRYAYYAINLLSDVPYFIVWARYTFFIVLYPIGVTGELLVFYNALPSVKKSGLYSFHLPNKYNFSFDYYTLLIIGMLTYIPIFPQLYMHMFKQRGKFVSTPKDKEEAKKTK</sequence>
<keyword evidence="14" id="KW-0256">Endoplasmic reticulum</keyword>
<dbReference type="PANTHER" id="PTHR11035">
    <property type="entry name" value="VERY-LONG-CHAIN (3R)-3-HYDROXYACYL-COA DEHYDRATASE"/>
    <property type="match status" value="1"/>
</dbReference>
<dbReference type="GO" id="GO:0005789">
    <property type="term" value="C:endoplasmic reticulum membrane"/>
    <property type="evidence" value="ECO:0007669"/>
    <property type="project" value="UniProtKB-SubCell"/>
</dbReference>
<dbReference type="GO" id="GO:0042761">
    <property type="term" value="P:very long-chain fatty acid biosynthetic process"/>
    <property type="evidence" value="ECO:0007669"/>
    <property type="project" value="TreeGrafter"/>
</dbReference>
<evidence type="ECO:0000256" key="13">
    <source>
        <dbReference type="ARBA" id="ARBA00036671"/>
    </source>
</evidence>
<accession>A0A7I8VUG4</accession>
<keyword evidence="16" id="KW-1185">Reference proteome</keyword>
<keyword evidence="11 14" id="KW-0275">Fatty acid biosynthesis</keyword>
<evidence type="ECO:0000256" key="7">
    <source>
        <dbReference type="ARBA" id="ARBA00022832"/>
    </source>
</evidence>
<evidence type="ECO:0000256" key="4">
    <source>
        <dbReference type="ARBA" id="ARBA00013122"/>
    </source>
</evidence>
<evidence type="ECO:0000256" key="9">
    <source>
        <dbReference type="ARBA" id="ARBA00023098"/>
    </source>
</evidence>
<evidence type="ECO:0000256" key="11">
    <source>
        <dbReference type="ARBA" id="ARBA00023160"/>
    </source>
</evidence>